<dbReference type="InterPro" id="IPR025669">
    <property type="entry name" value="AAA_dom"/>
</dbReference>
<dbReference type="SUPFAM" id="SSF52540">
    <property type="entry name" value="P-loop containing nucleoside triphosphate hydrolases"/>
    <property type="match status" value="1"/>
</dbReference>
<gene>
    <name evidence="2" type="ORF">Bandiella_01575</name>
</gene>
<evidence type="ECO:0000313" key="2">
    <source>
        <dbReference type="EMBL" id="WPX97421.1"/>
    </source>
</evidence>
<keyword evidence="3" id="KW-1185">Reference proteome</keyword>
<keyword evidence="2" id="KW-0614">Plasmid</keyword>
<dbReference type="Pfam" id="PF13614">
    <property type="entry name" value="AAA_31"/>
    <property type="match status" value="1"/>
</dbReference>
<proteinExistence type="predicted"/>
<dbReference type="PANTHER" id="PTHR13696:SF99">
    <property type="entry name" value="COBYRINIC ACID AC-DIAMIDE SYNTHASE"/>
    <property type="match status" value="1"/>
</dbReference>
<feature type="domain" description="AAA" evidence="1">
    <location>
        <begin position="62"/>
        <end position="219"/>
    </location>
</feature>
<dbReference type="InterPro" id="IPR027417">
    <property type="entry name" value="P-loop_NTPase"/>
</dbReference>
<organism evidence="2 3">
    <name type="scientific">Candidatus Bandiella euplotis</name>
    <dbReference type="NCBI Taxonomy" id="1664265"/>
    <lineage>
        <taxon>Bacteria</taxon>
        <taxon>Pseudomonadati</taxon>
        <taxon>Pseudomonadota</taxon>
        <taxon>Alphaproteobacteria</taxon>
        <taxon>Rickettsiales</taxon>
        <taxon>Candidatus Midichloriaceae</taxon>
        <taxon>Candidatus Bandiella</taxon>
    </lineage>
</organism>
<sequence>MNPKMLATEAADFLNISLPAIHKQLKSKNLFFSKNKNKVFFNHESAKKIFNLTFKPTCWSWLNLKGGVGKTNLSFATAIRLSLFGAKILVIDLDQQANFTQACGINSENKPILIDILRNKYEINQCISHVIPGLDIVPSRIDNAVLDNMFSINNLPVDRVIKRVVDNLKHSYDFVFIDCPPSLNATSSSAALASDCIIIPLDPEKFSLSGLEITLNELHTNVFKVYEKFIDTKILLNKFDARTSLSHETLSHLLSKVEYKNKIFNTFIRTSQDFPNAIANNLSIFDNTKPSTAKEDVNLLAIEIINSSKITQGVIDA</sequence>
<evidence type="ECO:0000259" key="1">
    <source>
        <dbReference type="Pfam" id="PF13614"/>
    </source>
</evidence>
<reference evidence="2 3" key="1">
    <citation type="submission" date="2022-11" db="EMBL/GenBank/DDBJ databases">
        <title>Host association and intracellularity evolved multiple times independently in the Rickettsiales.</title>
        <authorList>
            <person name="Castelli M."/>
            <person name="Nardi T."/>
            <person name="Gammuto L."/>
            <person name="Bellinzona G."/>
            <person name="Sabaneyeva E."/>
            <person name="Potekhin A."/>
            <person name="Serra V."/>
            <person name="Petroni G."/>
            <person name="Sassera D."/>
        </authorList>
    </citation>
    <scope>NUCLEOTIDE SEQUENCE [LARGE SCALE GENOMIC DNA]</scope>
    <source>
        <strain evidence="2 3">NDG2</strain>
        <plasmid evidence="2 3">unnamed1</plasmid>
    </source>
</reference>
<name>A0ABZ0UMQ7_9RICK</name>
<dbReference type="CDD" id="cd02042">
    <property type="entry name" value="ParAB_family"/>
    <property type="match status" value="1"/>
</dbReference>
<protein>
    <submittedName>
        <fullName evidence="2">ParA family protein</fullName>
    </submittedName>
</protein>
<dbReference type="InterPro" id="IPR050678">
    <property type="entry name" value="DNA_Partitioning_ATPase"/>
</dbReference>
<dbReference type="PANTHER" id="PTHR13696">
    <property type="entry name" value="P-LOOP CONTAINING NUCLEOSIDE TRIPHOSPHATE HYDROLASE"/>
    <property type="match status" value="1"/>
</dbReference>
<geneLocation type="plasmid" evidence="2 3">
    <name>unnamed1</name>
</geneLocation>
<accession>A0ABZ0UMQ7</accession>
<evidence type="ECO:0000313" key="3">
    <source>
        <dbReference type="Proteomes" id="UP001327219"/>
    </source>
</evidence>
<dbReference type="Gene3D" id="3.40.50.300">
    <property type="entry name" value="P-loop containing nucleotide triphosphate hydrolases"/>
    <property type="match status" value="1"/>
</dbReference>
<dbReference type="EMBL" id="CP110821">
    <property type="protein sequence ID" value="WPX97421.1"/>
    <property type="molecule type" value="Genomic_DNA"/>
</dbReference>
<dbReference type="Proteomes" id="UP001327219">
    <property type="component" value="Plasmid unnamed1"/>
</dbReference>